<dbReference type="STRING" id="1379903.ATO8_11124"/>
<dbReference type="RefSeq" id="WP_043844593.1">
    <property type="nucleotide sequence ID" value="NZ_AQQW01000006.1"/>
</dbReference>
<evidence type="ECO:0000313" key="1">
    <source>
        <dbReference type="EMBL" id="ETW12565.1"/>
    </source>
</evidence>
<gene>
    <name evidence="1" type="ORF">ATO8_11124</name>
</gene>
<dbReference type="Proteomes" id="UP000019063">
    <property type="component" value="Unassembled WGS sequence"/>
</dbReference>
<sequence length="379" mass="41700">MARGPDGQGGGAGTSLSAQLFNARTVGDLGAELSVLPGFDAERFVAEAIRNLDGLGVFARLDRIADAAEAQLPRDFPAMADALEAALPPPLDPERTDDDFGRFIHALPGVLAVRHGLAHPDRALDLMHAATQRFSMEYAVRPFLSRWPDLTLARMAVWAEDANYHVRRLVSEGTRPRLPWGANVTIDPLAPLPLLTGLHADPTRYVTRSVANHLNDLTRIAPDAVYRALGTWHAEARQERRELEWMTRHALRTAVKRGEPEALRLLGYDPDAALSVTVYAPEIVRIGATLDLSVMVEADEAARVMVDYRVTFHRPGGRAGEKVFKLGQGHIAHGKPLRLAKSHRLKPDATTFTWHPGPHRLVVQVNGRDRAEMAFEVEG</sequence>
<dbReference type="AlphaFoldDB" id="W4HKQ9"/>
<dbReference type="Gene3D" id="1.25.40.290">
    <property type="entry name" value="ARM repeat domains"/>
    <property type="match status" value="1"/>
</dbReference>
<proteinExistence type="predicted"/>
<dbReference type="EMBL" id="AQQW01000006">
    <property type="protein sequence ID" value="ETW12565.1"/>
    <property type="molecule type" value="Genomic_DNA"/>
</dbReference>
<organism evidence="1 2">
    <name type="scientific">Roseivivax marinus</name>
    <dbReference type="NCBI Taxonomy" id="1379903"/>
    <lineage>
        <taxon>Bacteria</taxon>
        <taxon>Pseudomonadati</taxon>
        <taxon>Pseudomonadota</taxon>
        <taxon>Alphaproteobacteria</taxon>
        <taxon>Rhodobacterales</taxon>
        <taxon>Roseobacteraceae</taxon>
        <taxon>Roseivivax</taxon>
    </lineage>
</organism>
<dbReference type="SUPFAM" id="SSF48371">
    <property type="entry name" value="ARM repeat"/>
    <property type="match status" value="1"/>
</dbReference>
<accession>W4HKQ9</accession>
<dbReference type="InterPro" id="IPR016024">
    <property type="entry name" value="ARM-type_fold"/>
</dbReference>
<reference evidence="1 2" key="1">
    <citation type="journal article" date="2014" name="Antonie Van Leeuwenhoek">
        <title>Roseivivax atlanticus sp. nov., isolated from surface seawater of the Atlantic Ocean.</title>
        <authorList>
            <person name="Li G."/>
            <person name="Lai Q."/>
            <person name="Liu X."/>
            <person name="Sun F."/>
            <person name="Shao Z."/>
        </authorList>
    </citation>
    <scope>NUCLEOTIDE SEQUENCE [LARGE SCALE GENOMIC DNA]</scope>
    <source>
        <strain evidence="1 2">22II-s10s</strain>
    </source>
</reference>
<comment type="caution">
    <text evidence="1">The sequence shown here is derived from an EMBL/GenBank/DDBJ whole genome shotgun (WGS) entry which is preliminary data.</text>
</comment>
<dbReference type="eggNOG" id="COG4335">
    <property type="taxonomic scope" value="Bacteria"/>
</dbReference>
<evidence type="ECO:0000313" key="2">
    <source>
        <dbReference type="Proteomes" id="UP000019063"/>
    </source>
</evidence>
<protein>
    <recommendedName>
        <fullName evidence="3">DNA alkylation repair protein</fullName>
    </recommendedName>
</protein>
<name>W4HKQ9_9RHOB</name>
<evidence type="ECO:0008006" key="3">
    <source>
        <dbReference type="Google" id="ProtNLM"/>
    </source>
</evidence>
<dbReference type="PATRIC" id="fig|1317118.6.peg.2292"/>
<keyword evidence="2" id="KW-1185">Reference proteome</keyword>